<dbReference type="RefSeq" id="WP_123927874.1">
    <property type="nucleotide sequence ID" value="NZ_JBPSDP010000001.1"/>
</dbReference>
<evidence type="ECO:0000259" key="1">
    <source>
        <dbReference type="Pfam" id="PF13508"/>
    </source>
</evidence>
<dbReference type="OrthoDB" id="3692150at2"/>
<comment type="caution">
    <text evidence="2">The sequence shown here is derived from an EMBL/GenBank/DDBJ whole genome shotgun (WGS) entry which is preliminary data.</text>
</comment>
<proteinExistence type="predicted"/>
<dbReference type="InterPro" id="IPR000182">
    <property type="entry name" value="GNAT_dom"/>
</dbReference>
<organism evidence="2 3">
    <name type="scientific">Gordonia oryzae</name>
    <dbReference type="NCBI Taxonomy" id="2487349"/>
    <lineage>
        <taxon>Bacteria</taxon>
        <taxon>Bacillati</taxon>
        <taxon>Actinomycetota</taxon>
        <taxon>Actinomycetes</taxon>
        <taxon>Mycobacteriales</taxon>
        <taxon>Gordoniaceae</taxon>
        <taxon>Gordonia</taxon>
    </lineage>
</organism>
<evidence type="ECO:0000313" key="3">
    <source>
        <dbReference type="Proteomes" id="UP000267536"/>
    </source>
</evidence>
<gene>
    <name evidence="2" type="ORF">EF294_08070</name>
</gene>
<dbReference type="GO" id="GO:0016747">
    <property type="term" value="F:acyltransferase activity, transferring groups other than amino-acyl groups"/>
    <property type="evidence" value="ECO:0007669"/>
    <property type="project" value="InterPro"/>
</dbReference>
<keyword evidence="2" id="KW-0808">Transferase</keyword>
<evidence type="ECO:0000313" key="2">
    <source>
        <dbReference type="EMBL" id="RPA63591.1"/>
    </source>
</evidence>
<dbReference type="Gene3D" id="3.40.630.30">
    <property type="match status" value="1"/>
</dbReference>
<reference evidence="2 3" key="1">
    <citation type="submission" date="2018-11" db="EMBL/GenBank/DDBJ databases">
        <title>Draft genome sequence of Gordonia sp. RS15-1S isolated from rice stems.</title>
        <authorList>
            <person name="Muangham S."/>
        </authorList>
    </citation>
    <scope>NUCLEOTIDE SEQUENCE [LARGE SCALE GENOMIC DNA]</scope>
    <source>
        <strain evidence="2 3">RS15-1S</strain>
    </source>
</reference>
<dbReference type="InterPro" id="IPR016181">
    <property type="entry name" value="Acyl_CoA_acyltransferase"/>
</dbReference>
<dbReference type="AlphaFoldDB" id="A0A3N4GWY4"/>
<sequence>MTIRIARLDGRDCAAWLGPALEIYVTAMNYPRGTERHRAGLWREHIHRPGWEAYGAIAAAPHVEDGSLDLVRRRLEPPLSPGGAEVLVGITYGYRGTRDQWWNQQLRAGLLSTGRDPRVIDEITEDYFELTELHVHPSAQGQRIGEWLLHHLLADRPEHHVLLSTPEVADEGNRAWALYRRMGFGDVLRGFTFTGDPRPFAFLGRRLPLSAPSIVPGAAAGPTVPGESGRAR</sequence>
<dbReference type="Pfam" id="PF13508">
    <property type="entry name" value="Acetyltransf_7"/>
    <property type="match status" value="1"/>
</dbReference>
<dbReference type="Proteomes" id="UP000267536">
    <property type="component" value="Unassembled WGS sequence"/>
</dbReference>
<accession>A0A3N4GWY4</accession>
<keyword evidence="3" id="KW-1185">Reference proteome</keyword>
<dbReference type="CDD" id="cd04301">
    <property type="entry name" value="NAT_SF"/>
    <property type="match status" value="1"/>
</dbReference>
<name>A0A3N4GWY4_9ACTN</name>
<protein>
    <submittedName>
        <fullName evidence="2">N-acetyltransferase</fullName>
    </submittedName>
</protein>
<dbReference type="SUPFAM" id="SSF55729">
    <property type="entry name" value="Acyl-CoA N-acyltransferases (Nat)"/>
    <property type="match status" value="1"/>
</dbReference>
<dbReference type="EMBL" id="RKMH01000005">
    <property type="protein sequence ID" value="RPA63591.1"/>
    <property type="molecule type" value="Genomic_DNA"/>
</dbReference>
<feature type="domain" description="N-acetyltransferase" evidence="1">
    <location>
        <begin position="127"/>
        <end position="184"/>
    </location>
</feature>